<evidence type="ECO:0000256" key="3">
    <source>
        <dbReference type="ARBA" id="ARBA00022801"/>
    </source>
</evidence>
<keyword evidence="5" id="KW-0067">ATP-binding</keyword>
<keyword evidence="4" id="KW-0347">Helicase</keyword>
<evidence type="ECO:0000256" key="5">
    <source>
        <dbReference type="ARBA" id="ARBA00022840"/>
    </source>
</evidence>
<name>A0AAN9AJF7_9CAEN</name>
<feature type="region of interest" description="Disordered" evidence="11">
    <location>
        <begin position="246"/>
        <end position="311"/>
    </location>
</feature>
<dbReference type="PROSITE" id="PS51194">
    <property type="entry name" value="HELICASE_CTER"/>
    <property type="match status" value="1"/>
</dbReference>
<dbReference type="InterPro" id="IPR036388">
    <property type="entry name" value="WH-like_DNA-bd_sf"/>
</dbReference>
<feature type="compositionally biased region" description="Basic and acidic residues" evidence="11">
    <location>
        <begin position="130"/>
        <end position="141"/>
    </location>
</feature>
<dbReference type="PROSITE" id="PS51192">
    <property type="entry name" value="HELICASE_ATP_BIND_1"/>
    <property type="match status" value="1"/>
</dbReference>
<feature type="compositionally biased region" description="Polar residues" evidence="11">
    <location>
        <begin position="1451"/>
        <end position="1460"/>
    </location>
</feature>
<feature type="compositionally biased region" description="Low complexity" evidence="11">
    <location>
        <begin position="1417"/>
        <end position="1436"/>
    </location>
</feature>
<dbReference type="GO" id="GO:0003676">
    <property type="term" value="F:nucleic acid binding"/>
    <property type="evidence" value="ECO:0007669"/>
    <property type="project" value="InterPro"/>
</dbReference>
<dbReference type="Gene3D" id="1.10.10.10">
    <property type="entry name" value="Winged helix-like DNA-binding domain superfamily/Winged helix DNA-binding domain"/>
    <property type="match status" value="1"/>
</dbReference>
<feature type="region of interest" description="Disordered" evidence="11">
    <location>
        <begin position="1614"/>
        <end position="1657"/>
    </location>
</feature>
<evidence type="ECO:0000313" key="14">
    <source>
        <dbReference type="EMBL" id="KAK7088042.1"/>
    </source>
</evidence>
<dbReference type="SMART" id="SM00490">
    <property type="entry name" value="HELICc"/>
    <property type="match status" value="1"/>
</dbReference>
<protein>
    <recommendedName>
        <fullName evidence="9">DNA 3'-5' helicase</fullName>
        <ecNumber evidence="9">5.6.2.4</ecNumber>
    </recommendedName>
</protein>
<comment type="caution">
    <text evidence="14">The sequence shown here is derived from an EMBL/GenBank/DDBJ whole genome shotgun (WGS) entry which is preliminary data.</text>
</comment>
<feature type="compositionally biased region" description="Polar residues" evidence="11">
    <location>
        <begin position="69"/>
        <end position="80"/>
    </location>
</feature>
<dbReference type="GO" id="GO:0016787">
    <property type="term" value="F:hydrolase activity"/>
    <property type="evidence" value="ECO:0007669"/>
    <property type="project" value="UniProtKB-KW"/>
</dbReference>
<keyword evidence="6" id="KW-0413">Isomerase</keyword>
<dbReference type="InterPro" id="IPR057842">
    <property type="entry name" value="WH_MER3"/>
</dbReference>
<feature type="region of interest" description="Disordered" evidence="11">
    <location>
        <begin position="46"/>
        <end position="214"/>
    </location>
</feature>
<feature type="compositionally biased region" description="Polar residues" evidence="11">
    <location>
        <begin position="1320"/>
        <end position="1330"/>
    </location>
</feature>
<evidence type="ECO:0000256" key="10">
    <source>
        <dbReference type="ARBA" id="ARBA00048988"/>
    </source>
</evidence>
<evidence type="ECO:0000256" key="11">
    <source>
        <dbReference type="SAM" id="MobiDB-lite"/>
    </source>
</evidence>
<evidence type="ECO:0000256" key="8">
    <source>
        <dbReference type="ARBA" id="ARBA00034617"/>
    </source>
</evidence>
<evidence type="ECO:0000259" key="12">
    <source>
        <dbReference type="PROSITE" id="PS51192"/>
    </source>
</evidence>
<feature type="compositionally biased region" description="Polar residues" evidence="11">
    <location>
        <begin position="1553"/>
        <end position="1562"/>
    </location>
</feature>
<sequence length="1821" mass="201733">MTSSRTYDFTLPPAPEVPSWLNSLCSQIDIFKDTSLPQVFTPREQQLPEVQISGKSQDQTTNGGLGRNQHITDTNRCSENNNERFNSRGYSKPDLHLNQFSELDEDSFRPSQPWPSLRPKKSAGPWTDSKYFHDEQIHDSEDYSQPWPSCDTRKPASQSGRITESRLTRSCLTSTPLDKDRTRNLDCSAADPEDLLNNSPSYSPLETPTVPPKNSALLHRLSDLSSSRESQNDFKMPAQTFAVPKQRVDMSSSNTQGKKHNYSFKSPQNDFKNSAQTSAVHKQRTCLSSSKARQEKQNYDPRLSAFPMSSDRVSPLDISEAQLPCSTAALVQAGFTDKQENYGNSRVTSTPDAFGAGQGVGSSSVGCGYSSSATLHTGKDYNPYTPALINFSGAGGKRTKLRSVEEIPMPYRDIFTFPFFNAVQSMAFDQLLYTDSSVVVSAPTGSGKTALFELAMVRLLLSAQLPLHDIKIVYIGPMKSLCSERVDDWRQKLSPLGLQCLELTGDSDLSDFSQIHHVQLICTTPEKWDSVTRRWKDNRQLFQSICLLCIDEVHVVGDSQRGATVEAVITRMKMVQTLSAGTAAHPIRFVAVSATLPNTEDIAEWLSLPTNPASVYKLGEEYRPVKLQRVVLGYPFSEGSSDFRFDLHLTYKLHAVIDNYCAGKPTLVFCSSRKSCQQTAETLVKHRWGQSSFVIPQFRQEVTNAASRIQERKLSDLVMNGVGVHHAGLEVHDRKIVEELFRSSKLAVLISTSTLSVGVNLPAHLVVIKATHMYVMGMAREYSDQQVLQMIGRAGRPQFDTSATVVIMTKAQLKGKYESLVNGTQVIESMLHKNLTEHVNVEIVLNTITDMADAAAWLSHTLLHVRATKNPRHYGLPSGLSTQQVEKKLQDLCMTAINRLNSLQLVSVDPDTAMTSPTDRGRLMARYCLEFQTMKLLSELPLKSSLEHLMKVISSCSEFQDVQLRTSEKKTLNTLNKNKHQETIRYPMQGKIKTKQMKVNCLMQAGLGCLHFQDYSLSQDLLKIFRVGQRVTKCLMELQWLGVDYTTLLHTIQLCKAFKARLWPDSKHVSRQLEGIGPTISQALETAGLTSFQSLEAAPPQQLEMVVNRHPPFGSRVRDAVSHLPRYELIIQQAKKHAASSAQIVISVSMLNAEEVRVSSTCGPDHQIVVLVGDDDNSVVFKWRLSDRMLLSQTWNRNVHVKRAVAGPVLHVGLISLDWVGLDIQTEYQPAYTTSFHPLEARQPLAQPAGTGTAQQNKSGRAAAKETKEQSAQGKQSAKNKGSKMGDKIQQQIDVMHNRLQQFQRTLPQTVEKLNHDRNASNFAGPSASNKPAAYQLSKQPPSNKTPAHQDYQASAHNIVPRLPVMMCVEEDHLTPEIDLQTVPWGDLVNDFWEEDDFDEPPNKAPRVAENQNVKESVTGSSSRTSASSASVKTSNSCVSFQSQPDIKVFGNTQNTSQMDTRGPVRVSSTSSLAVPNKQAMEALMNSAADSDASCDLNKPINSAGARRRVFLPVQSSSQCYPSGTSERSVDCANKTQMVGSERPDSAVGAENRANTTRTNDGNYHGRFGSAQQNTSTYHQVSLMKGTPCPNQSDNMSDNQPGACGVNWRSTVTSQVQGESTRNTTPSLRTTVGTRTPHFPRITNTPKPPPLQENIPPITQRYATNGVTGEGETKVADKDSNPSGSGWENLQLYHINREKPAASEQCRGVTAEEKKASEERRNVARQTGSGWEDLLLYHSNRESMVNEGDTQESSEGESLPFSEPSRFPNHQCSNPATPMLSPWQQKGLTSPMVRGVAQASSQAQERKLCTVTTENLLEGIF</sequence>
<keyword evidence="2" id="KW-0547">Nucleotide-binding</keyword>
<evidence type="ECO:0000256" key="4">
    <source>
        <dbReference type="ARBA" id="ARBA00022806"/>
    </source>
</evidence>
<dbReference type="InterPro" id="IPR004179">
    <property type="entry name" value="Sec63-dom"/>
</dbReference>
<dbReference type="GO" id="GO:0051321">
    <property type="term" value="P:meiotic cell cycle"/>
    <property type="evidence" value="ECO:0007669"/>
    <property type="project" value="UniProtKB-KW"/>
</dbReference>
<gene>
    <name evidence="14" type="ORF">V1264_022014</name>
</gene>
<dbReference type="EMBL" id="JBAMIC010004070">
    <property type="protein sequence ID" value="KAK7088042.1"/>
    <property type="molecule type" value="Genomic_DNA"/>
</dbReference>
<dbReference type="SUPFAM" id="SSF158702">
    <property type="entry name" value="Sec63 N-terminal domain-like"/>
    <property type="match status" value="1"/>
</dbReference>
<dbReference type="InterPro" id="IPR014001">
    <property type="entry name" value="Helicase_ATP-bd"/>
</dbReference>
<dbReference type="Gene3D" id="1.10.3380.10">
    <property type="entry name" value="Sec63 N-terminal domain-like domain"/>
    <property type="match status" value="1"/>
</dbReference>
<feature type="domain" description="Helicase C-terminal" evidence="13">
    <location>
        <begin position="652"/>
        <end position="852"/>
    </location>
</feature>
<accession>A0AAN9AJF7</accession>
<feature type="region of interest" description="Disordered" evidence="11">
    <location>
        <begin position="1247"/>
        <end position="1287"/>
    </location>
</feature>
<comment type="catalytic activity">
    <reaction evidence="10">
        <text>ATP + H2O = ADP + phosphate + H(+)</text>
        <dbReference type="Rhea" id="RHEA:13065"/>
        <dbReference type="ChEBI" id="CHEBI:15377"/>
        <dbReference type="ChEBI" id="CHEBI:15378"/>
        <dbReference type="ChEBI" id="CHEBI:30616"/>
        <dbReference type="ChEBI" id="CHEBI:43474"/>
        <dbReference type="ChEBI" id="CHEBI:456216"/>
        <dbReference type="EC" id="5.6.2.4"/>
    </reaction>
</comment>
<feature type="region of interest" description="Disordered" evidence="11">
    <location>
        <begin position="1393"/>
        <end position="1436"/>
    </location>
</feature>
<feature type="compositionally biased region" description="Polar residues" evidence="11">
    <location>
        <begin position="1250"/>
        <end position="1259"/>
    </location>
</feature>
<dbReference type="PANTHER" id="PTHR47835">
    <property type="entry name" value="HFM1, ATP DEPENDENT DNA HELICASE HOMOLOG"/>
    <property type="match status" value="1"/>
</dbReference>
<reference evidence="14 15" key="1">
    <citation type="submission" date="2024-02" db="EMBL/GenBank/DDBJ databases">
        <title>Chromosome-scale genome assembly of the rough periwinkle Littorina saxatilis.</title>
        <authorList>
            <person name="De Jode A."/>
            <person name="Faria R."/>
            <person name="Formenti G."/>
            <person name="Sims Y."/>
            <person name="Smith T.P."/>
            <person name="Tracey A."/>
            <person name="Wood J.M.D."/>
            <person name="Zagrodzka Z.B."/>
            <person name="Johannesson K."/>
            <person name="Butlin R.K."/>
            <person name="Leder E.H."/>
        </authorList>
    </citation>
    <scope>NUCLEOTIDE SEQUENCE [LARGE SCALE GENOMIC DNA]</scope>
    <source>
        <strain evidence="14">Snail1</strain>
        <tissue evidence="14">Muscle</tissue>
    </source>
</reference>
<dbReference type="SMART" id="SM00487">
    <property type="entry name" value="DEXDc"/>
    <property type="match status" value="1"/>
</dbReference>
<feature type="region of interest" description="Disordered" evidence="11">
    <location>
        <begin position="1451"/>
        <end position="1471"/>
    </location>
</feature>
<feature type="compositionally biased region" description="Polar residues" evidence="11">
    <location>
        <begin position="1614"/>
        <end position="1634"/>
    </location>
</feature>
<dbReference type="Proteomes" id="UP001374579">
    <property type="component" value="Unassembled WGS sequence"/>
</dbReference>
<organism evidence="14 15">
    <name type="scientific">Littorina saxatilis</name>
    <dbReference type="NCBI Taxonomy" id="31220"/>
    <lineage>
        <taxon>Eukaryota</taxon>
        <taxon>Metazoa</taxon>
        <taxon>Spiralia</taxon>
        <taxon>Lophotrochozoa</taxon>
        <taxon>Mollusca</taxon>
        <taxon>Gastropoda</taxon>
        <taxon>Caenogastropoda</taxon>
        <taxon>Littorinimorpha</taxon>
        <taxon>Littorinoidea</taxon>
        <taxon>Littorinidae</taxon>
        <taxon>Littorina</taxon>
    </lineage>
</organism>
<feature type="region of interest" description="Disordered" evidence="11">
    <location>
        <begin position="1538"/>
        <end position="1566"/>
    </location>
</feature>
<dbReference type="Pfam" id="PF23445">
    <property type="entry name" value="WHD_SNRNP200"/>
    <property type="match status" value="1"/>
</dbReference>
<dbReference type="Pfam" id="PF02889">
    <property type="entry name" value="Sec63"/>
    <property type="match status" value="1"/>
</dbReference>
<dbReference type="CDD" id="cd18795">
    <property type="entry name" value="SF2_C_Ski2"/>
    <property type="match status" value="1"/>
</dbReference>
<dbReference type="InterPro" id="IPR011545">
    <property type="entry name" value="DEAD/DEAH_box_helicase_dom"/>
</dbReference>
<feature type="region of interest" description="Disordered" evidence="11">
    <location>
        <begin position="1745"/>
        <end position="1766"/>
    </location>
</feature>
<evidence type="ECO:0000256" key="2">
    <source>
        <dbReference type="ARBA" id="ARBA00022741"/>
    </source>
</evidence>
<dbReference type="InterPro" id="IPR052247">
    <property type="entry name" value="Meiotic_Crossover_Helicase"/>
</dbReference>
<feature type="region of interest" description="Disordered" evidence="11">
    <location>
        <begin position="1318"/>
        <end position="1351"/>
    </location>
</feature>
<comment type="catalytic activity">
    <reaction evidence="8">
        <text>Couples ATP hydrolysis with the unwinding of duplex DNA by translocating in the 3'-5' direction.</text>
        <dbReference type="EC" id="5.6.2.4"/>
    </reaction>
</comment>
<feature type="region of interest" description="Disordered" evidence="11">
    <location>
        <begin position="1701"/>
        <end position="1725"/>
    </location>
</feature>
<keyword evidence="15" id="KW-1185">Reference proteome</keyword>
<dbReference type="Gene3D" id="3.40.50.300">
    <property type="entry name" value="P-loop containing nucleotide triphosphate hydrolases"/>
    <property type="match status" value="2"/>
</dbReference>
<evidence type="ECO:0000259" key="13">
    <source>
        <dbReference type="PROSITE" id="PS51194"/>
    </source>
</evidence>
<evidence type="ECO:0000256" key="9">
    <source>
        <dbReference type="ARBA" id="ARBA00034808"/>
    </source>
</evidence>
<feature type="compositionally biased region" description="Polar residues" evidence="11">
    <location>
        <begin position="196"/>
        <end position="206"/>
    </location>
</feature>
<evidence type="ECO:0000256" key="6">
    <source>
        <dbReference type="ARBA" id="ARBA00023235"/>
    </source>
</evidence>
<feature type="compositionally biased region" description="Polar residues" evidence="11">
    <location>
        <begin position="53"/>
        <end position="62"/>
    </location>
</feature>
<feature type="compositionally biased region" description="Polar residues" evidence="11">
    <location>
        <begin position="263"/>
        <end position="291"/>
    </location>
</feature>
<dbReference type="GO" id="GO:0043138">
    <property type="term" value="F:3'-5' DNA helicase activity"/>
    <property type="evidence" value="ECO:0007669"/>
    <property type="project" value="UniProtKB-EC"/>
</dbReference>
<dbReference type="Pfam" id="PF00271">
    <property type="entry name" value="Helicase_C"/>
    <property type="match status" value="1"/>
</dbReference>
<proteinExistence type="inferred from homology"/>
<dbReference type="Pfam" id="PF00270">
    <property type="entry name" value="DEAD"/>
    <property type="match status" value="1"/>
</dbReference>
<dbReference type="SUPFAM" id="SSF52540">
    <property type="entry name" value="P-loop containing nucleoside triphosphate hydrolases"/>
    <property type="match status" value="1"/>
</dbReference>
<dbReference type="PANTHER" id="PTHR47835:SF3">
    <property type="entry name" value="HELICASE FOR MEIOSIS 1"/>
    <property type="match status" value="1"/>
</dbReference>
<evidence type="ECO:0000256" key="7">
    <source>
        <dbReference type="ARBA" id="ARBA00023254"/>
    </source>
</evidence>
<comment type="similarity">
    <text evidence="1">Belongs to the helicase family. SKI2 subfamily.</text>
</comment>
<feature type="compositionally biased region" description="Basic and acidic residues" evidence="11">
    <location>
        <begin position="81"/>
        <end position="95"/>
    </location>
</feature>
<dbReference type="GO" id="GO:0005524">
    <property type="term" value="F:ATP binding"/>
    <property type="evidence" value="ECO:0007669"/>
    <property type="project" value="UniProtKB-KW"/>
</dbReference>
<feature type="compositionally biased region" description="Polar residues" evidence="11">
    <location>
        <begin position="1337"/>
        <end position="1351"/>
    </location>
</feature>
<keyword evidence="7" id="KW-0469">Meiosis</keyword>
<dbReference type="InterPro" id="IPR027417">
    <property type="entry name" value="P-loop_NTPase"/>
</dbReference>
<dbReference type="SMART" id="SM00973">
    <property type="entry name" value="Sec63"/>
    <property type="match status" value="1"/>
</dbReference>
<keyword evidence="3" id="KW-0378">Hydrolase</keyword>
<dbReference type="InterPro" id="IPR001650">
    <property type="entry name" value="Helicase_C-like"/>
</dbReference>
<feature type="domain" description="Helicase ATP-binding" evidence="12">
    <location>
        <begin position="429"/>
        <end position="614"/>
    </location>
</feature>
<feature type="compositionally biased region" description="Basic and acidic residues" evidence="11">
    <location>
        <begin position="1710"/>
        <end position="1722"/>
    </location>
</feature>
<feature type="compositionally biased region" description="Polar residues" evidence="11">
    <location>
        <begin position="1270"/>
        <end position="1280"/>
    </location>
</feature>
<dbReference type="FunFam" id="1.10.10.10:FF:000012">
    <property type="entry name" value="U5 small nuclear ribonucleoprotein helicase"/>
    <property type="match status" value="1"/>
</dbReference>
<evidence type="ECO:0000313" key="15">
    <source>
        <dbReference type="Proteomes" id="UP001374579"/>
    </source>
</evidence>
<evidence type="ECO:0000256" key="1">
    <source>
        <dbReference type="ARBA" id="ARBA00010140"/>
    </source>
</evidence>
<dbReference type="EC" id="5.6.2.4" evidence="9"/>